<reference evidence="2" key="1">
    <citation type="journal article" date="2019" name="Int. J. Syst. Evol. Microbiol.">
        <title>The Global Catalogue of Microorganisms (GCM) 10K type strain sequencing project: providing services to taxonomists for standard genome sequencing and annotation.</title>
        <authorList>
            <consortium name="The Broad Institute Genomics Platform"/>
            <consortium name="The Broad Institute Genome Sequencing Center for Infectious Disease"/>
            <person name="Wu L."/>
            <person name="Ma J."/>
        </authorList>
    </citation>
    <scope>NUCLEOTIDE SEQUENCE [LARGE SCALE GENOMIC DNA]</scope>
    <source>
        <strain evidence="2">CGMCC 1.15419</strain>
    </source>
</reference>
<gene>
    <name evidence="1" type="ORF">GCM10011402_17520</name>
</gene>
<proteinExistence type="predicted"/>
<dbReference type="EMBL" id="BMIV01000005">
    <property type="protein sequence ID" value="GGF65866.1"/>
    <property type="molecule type" value="Genomic_DNA"/>
</dbReference>
<accession>A0ABQ1VH11</accession>
<dbReference type="Proteomes" id="UP000640509">
    <property type="component" value="Unassembled WGS sequence"/>
</dbReference>
<keyword evidence="2" id="KW-1185">Reference proteome</keyword>
<protein>
    <submittedName>
        <fullName evidence="1">Uncharacterized protein</fullName>
    </submittedName>
</protein>
<sequence>MDTYLSAARDLVVEGMRESRVALSADLEYHLASTLARYMHRPLAPDRLTVRLMDAASRRARQGESRQIGDECLISCAFFSARLVRQGGTIVHYAGLGQAAYAVAGMPDIASGFPDMLDVLQASRPQVEERRLSRADGTGAAPEADGDDRKILIISSRFRH</sequence>
<dbReference type="RefSeq" id="WP_188714721.1">
    <property type="nucleotide sequence ID" value="NZ_BMIV01000005.1"/>
</dbReference>
<organism evidence="1 2">
    <name type="scientific">Paracoccus acridae</name>
    <dbReference type="NCBI Taxonomy" id="1795310"/>
    <lineage>
        <taxon>Bacteria</taxon>
        <taxon>Pseudomonadati</taxon>
        <taxon>Pseudomonadota</taxon>
        <taxon>Alphaproteobacteria</taxon>
        <taxon>Rhodobacterales</taxon>
        <taxon>Paracoccaceae</taxon>
        <taxon>Paracoccus</taxon>
    </lineage>
</organism>
<name>A0ABQ1VH11_9RHOB</name>
<evidence type="ECO:0000313" key="2">
    <source>
        <dbReference type="Proteomes" id="UP000640509"/>
    </source>
</evidence>
<evidence type="ECO:0000313" key="1">
    <source>
        <dbReference type="EMBL" id="GGF65866.1"/>
    </source>
</evidence>
<comment type="caution">
    <text evidence="1">The sequence shown here is derived from an EMBL/GenBank/DDBJ whole genome shotgun (WGS) entry which is preliminary data.</text>
</comment>